<dbReference type="SFLD" id="SFLDG01082">
    <property type="entry name" value="B12-binding_domain_containing"/>
    <property type="match status" value="1"/>
</dbReference>
<dbReference type="Proteomes" id="UP001519307">
    <property type="component" value="Unassembled WGS sequence"/>
</dbReference>
<reference evidence="8 9" key="1">
    <citation type="submission" date="2021-03" db="EMBL/GenBank/DDBJ databases">
        <title>Genomic Encyclopedia of Type Strains, Phase IV (KMG-IV): sequencing the most valuable type-strain genomes for metagenomic binning, comparative biology and taxonomic classification.</title>
        <authorList>
            <person name="Goeker M."/>
        </authorList>
    </citation>
    <scope>NUCLEOTIDE SEQUENCE [LARGE SCALE GENOMIC DNA]</scope>
    <source>
        <strain evidence="8 9">DSM 28783</strain>
    </source>
</reference>
<organism evidence="8 9">
    <name type="scientific">Clostridium algifaecis</name>
    <dbReference type="NCBI Taxonomy" id="1472040"/>
    <lineage>
        <taxon>Bacteria</taxon>
        <taxon>Bacillati</taxon>
        <taxon>Bacillota</taxon>
        <taxon>Clostridia</taxon>
        <taxon>Eubacteriales</taxon>
        <taxon>Clostridiaceae</taxon>
        <taxon>Clostridium</taxon>
    </lineage>
</organism>
<proteinExistence type="predicted"/>
<comment type="cofactor">
    <cofactor evidence="1">
        <name>[4Fe-4S] cluster</name>
        <dbReference type="ChEBI" id="CHEBI:49883"/>
    </cofactor>
</comment>
<evidence type="ECO:0000256" key="2">
    <source>
        <dbReference type="ARBA" id="ARBA00022485"/>
    </source>
</evidence>
<accession>A0ABS4KQ85</accession>
<keyword evidence="9" id="KW-1185">Reference proteome</keyword>
<evidence type="ECO:0000256" key="4">
    <source>
        <dbReference type="ARBA" id="ARBA00022723"/>
    </source>
</evidence>
<keyword evidence="3" id="KW-0949">S-adenosyl-L-methionine</keyword>
<dbReference type="SFLD" id="SFLDG01086">
    <property type="entry name" value="elongater_protein-like"/>
    <property type="match status" value="1"/>
</dbReference>
<dbReference type="SMART" id="SM00729">
    <property type="entry name" value="Elp3"/>
    <property type="match status" value="1"/>
</dbReference>
<dbReference type="CDD" id="cd01335">
    <property type="entry name" value="Radical_SAM"/>
    <property type="match status" value="1"/>
</dbReference>
<keyword evidence="6" id="KW-0411">Iron-sulfur</keyword>
<protein>
    <submittedName>
        <fullName evidence="8">Histone acetyltransferase (RNA polymerase elongator complex component)</fullName>
    </submittedName>
</protein>
<keyword evidence="2" id="KW-0004">4Fe-4S</keyword>
<sequence>MGKSHYIIPIFVPNEGCPHNCVFCDQTTITGNEEKVDGTFAKNIIERYLKTINRNSAAVEVSFFGGTFTAIDMNKQKELLKVAKEYKDMGLVDYIHLSTRPDYIDNVILDNLKDYDVDVIELGVQSLDRDVLIKSGRGHSKEDVIKASSLIKEYGFVLGHQIMLGLPGDSFEKDIATVKESIDMKPDIYRIYPALVIKNTPMEIMYKRGNYKPYSLYEAVNISKILYCMLESRGINIIRVGLQPTEEINVGAEIVAGPFHPAFRELVLGSIYNEILKRSIPKNYNDQIEIKINEKDISKLYADGKKFFNDTKHKLGLNKIKVIQDNSVNRENLVLILKDGKIEISLKNFMDSVYTGSGINIARE</sequence>
<comment type="caution">
    <text evidence="8">The sequence shown here is derived from an EMBL/GenBank/DDBJ whole genome shotgun (WGS) entry which is preliminary data.</text>
</comment>
<evidence type="ECO:0000256" key="6">
    <source>
        <dbReference type="ARBA" id="ARBA00023014"/>
    </source>
</evidence>
<evidence type="ECO:0000313" key="9">
    <source>
        <dbReference type="Proteomes" id="UP001519307"/>
    </source>
</evidence>
<dbReference type="InterPro" id="IPR058240">
    <property type="entry name" value="rSAM_sf"/>
</dbReference>
<evidence type="ECO:0000313" key="8">
    <source>
        <dbReference type="EMBL" id="MBP2031631.1"/>
    </source>
</evidence>
<dbReference type="SFLD" id="SFLDS00029">
    <property type="entry name" value="Radical_SAM"/>
    <property type="match status" value="1"/>
</dbReference>
<dbReference type="InterPro" id="IPR007197">
    <property type="entry name" value="rSAM"/>
</dbReference>
<dbReference type="InterPro" id="IPR032432">
    <property type="entry name" value="Radical_SAM_C"/>
</dbReference>
<dbReference type="Pfam" id="PF16199">
    <property type="entry name" value="Radical_SAM_C"/>
    <property type="match status" value="1"/>
</dbReference>
<feature type="domain" description="Radical SAM core" evidence="7">
    <location>
        <begin position="1"/>
        <end position="236"/>
    </location>
</feature>
<evidence type="ECO:0000256" key="1">
    <source>
        <dbReference type="ARBA" id="ARBA00001966"/>
    </source>
</evidence>
<keyword evidence="5" id="KW-0408">Iron</keyword>
<name>A0ABS4KQ85_9CLOT</name>
<evidence type="ECO:0000259" key="7">
    <source>
        <dbReference type="PROSITE" id="PS51918"/>
    </source>
</evidence>
<gene>
    <name evidence="8" type="ORF">J2Z42_000296</name>
</gene>
<dbReference type="Pfam" id="PF04055">
    <property type="entry name" value="Radical_SAM"/>
    <property type="match status" value="1"/>
</dbReference>
<dbReference type="SUPFAM" id="SSF102114">
    <property type="entry name" value="Radical SAM enzymes"/>
    <property type="match status" value="1"/>
</dbReference>
<keyword evidence="4" id="KW-0479">Metal-binding</keyword>
<dbReference type="PANTHER" id="PTHR11135:SF0">
    <property type="entry name" value="ELONGATOR COMPLEX PROTEIN 3"/>
    <property type="match status" value="1"/>
</dbReference>
<dbReference type="InterPro" id="IPR039661">
    <property type="entry name" value="ELP3"/>
</dbReference>
<dbReference type="RefSeq" id="WP_209700580.1">
    <property type="nucleotide sequence ID" value="NZ_JAGGLM010000001.1"/>
</dbReference>
<dbReference type="InterPro" id="IPR023404">
    <property type="entry name" value="rSAM_horseshoe"/>
</dbReference>
<dbReference type="PANTHER" id="PTHR11135">
    <property type="entry name" value="HISTONE ACETYLTRANSFERASE-RELATED"/>
    <property type="match status" value="1"/>
</dbReference>
<dbReference type="InterPro" id="IPR006638">
    <property type="entry name" value="Elp3/MiaA/NifB-like_rSAM"/>
</dbReference>
<dbReference type="PROSITE" id="PS51918">
    <property type="entry name" value="RADICAL_SAM"/>
    <property type="match status" value="1"/>
</dbReference>
<evidence type="ECO:0000256" key="3">
    <source>
        <dbReference type="ARBA" id="ARBA00022691"/>
    </source>
</evidence>
<evidence type="ECO:0000256" key="5">
    <source>
        <dbReference type="ARBA" id="ARBA00023004"/>
    </source>
</evidence>
<dbReference type="EMBL" id="JAGGLM010000001">
    <property type="protein sequence ID" value="MBP2031631.1"/>
    <property type="molecule type" value="Genomic_DNA"/>
</dbReference>
<dbReference type="Gene3D" id="3.80.30.20">
    <property type="entry name" value="tm_1862 like domain"/>
    <property type="match status" value="1"/>
</dbReference>